<dbReference type="PANTHER" id="PTHR30250:SF11">
    <property type="entry name" value="O-ANTIGEN TRANSPORTER-RELATED"/>
    <property type="match status" value="1"/>
</dbReference>
<keyword evidence="4 6" id="KW-1133">Transmembrane helix</keyword>
<feature type="transmembrane region" description="Helical" evidence="6">
    <location>
        <begin position="345"/>
        <end position="367"/>
    </location>
</feature>
<keyword evidence="2" id="KW-1003">Cell membrane</keyword>
<keyword evidence="5 6" id="KW-0472">Membrane</keyword>
<feature type="transmembrane region" description="Helical" evidence="6">
    <location>
        <begin position="50"/>
        <end position="68"/>
    </location>
</feature>
<gene>
    <name evidence="7" type="ORF">ACFQ4E_16195</name>
</gene>
<accession>A0ABW3ZLE9</accession>
<evidence type="ECO:0000313" key="8">
    <source>
        <dbReference type="Proteomes" id="UP001597135"/>
    </source>
</evidence>
<evidence type="ECO:0000313" key="7">
    <source>
        <dbReference type="EMBL" id="MFD1343971.1"/>
    </source>
</evidence>
<name>A0ABW3ZLE9_9RHOB</name>
<feature type="transmembrane region" description="Helical" evidence="6">
    <location>
        <begin position="268"/>
        <end position="288"/>
    </location>
</feature>
<protein>
    <submittedName>
        <fullName evidence="7">Oligosaccharide flippase family protein</fullName>
    </submittedName>
</protein>
<evidence type="ECO:0000256" key="6">
    <source>
        <dbReference type="SAM" id="Phobius"/>
    </source>
</evidence>
<dbReference type="InterPro" id="IPR050833">
    <property type="entry name" value="Poly_Biosynth_Transport"/>
</dbReference>
<proteinExistence type="predicted"/>
<dbReference type="PANTHER" id="PTHR30250">
    <property type="entry name" value="PST FAMILY PREDICTED COLANIC ACID TRANSPORTER"/>
    <property type="match status" value="1"/>
</dbReference>
<dbReference type="Proteomes" id="UP001597135">
    <property type="component" value="Unassembled WGS sequence"/>
</dbReference>
<comment type="subcellular location">
    <subcellularLocation>
        <location evidence="1">Cell membrane</location>
        <topology evidence="1">Multi-pass membrane protein</topology>
    </subcellularLocation>
</comment>
<dbReference type="EMBL" id="JBHTMU010000035">
    <property type="protein sequence ID" value="MFD1343971.1"/>
    <property type="molecule type" value="Genomic_DNA"/>
</dbReference>
<feature type="transmembrane region" description="Helical" evidence="6">
    <location>
        <begin position="189"/>
        <end position="211"/>
    </location>
</feature>
<reference evidence="8" key="1">
    <citation type="journal article" date="2019" name="Int. J. Syst. Evol. Microbiol.">
        <title>The Global Catalogue of Microorganisms (GCM) 10K type strain sequencing project: providing services to taxonomists for standard genome sequencing and annotation.</title>
        <authorList>
            <consortium name="The Broad Institute Genomics Platform"/>
            <consortium name="The Broad Institute Genome Sequencing Center for Infectious Disease"/>
            <person name="Wu L."/>
            <person name="Ma J."/>
        </authorList>
    </citation>
    <scope>NUCLEOTIDE SEQUENCE [LARGE SCALE GENOMIC DNA]</scope>
    <source>
        <strain evidence="8">CCUG 62953</strain>
    </source>
</reference>
<sequence length="442" mass="47228">MPIVFLQSFLSGPIARGASISFVIRILSIGVATLQAILTAQMLGPEGYGTVAYILSVSMIFATLSLMGTEPLAVREVARFCALKDIAKLRGFIFTIRLSLISVLALGSTILIIMSPLISMTEHEFGDLILFTIPIFALIALTLQNQGILRGLGSVVSAQVPFQILRPTIMVGILGFAWVTGHTVGKKDYLAATIMGTAVALIATFFALRVAMHFKETEKIIHPRICKVASQAAPFFAGSLLALLLSEINTLMLAWWAGPEETGLFQPIARITPLIILGVQAAGVRYAPRVSELWVKGEKERLTAVTRKFTFITTTFAVATAVFITASGEFILGLFGKPFSANSTALWWVSGAQIINSACGPVGMLLTMTGKASLTILPQVGALAVNCVLGWLFISGHGVVGAAIAMSGGIVVWNLGMLAIVRRKLGLDPSMLSLVLKRTRHT</sequence>
<evidence type="ECO:0000256" key="3">
    <source>
        <dbReference type="ARBA" id="ARBA00022692"/>
    </source>
</evidence>
<feature type="transmembrane region" description="Helical" evidence="6">
    <location>
        <begin position="164"/>
        <end position="183"/>
    </location>
</feature>
<evidence type="ECO:0000256" key="4">
    <source>
        <dbReference type="ARBA" id="ARBA00022989"/>
    </source>
</evidence>
<evidence type="ECO:0000256" key="5">
    <source>
        <dbReference type="ARBA" id="ARBA00023136"/>
    </source>
</evidence>
<feature type="transmembrane region" description="Helical" evidence="6">
    <location>
        <begin position="125"/>
        <end position="143"/>
    </location>
</feature>
<keyword evidence="8" id="KW-1185">Reference proteome</keyword>
<keyword evidence="3 6" id="KW-0812">Transmembrane</keyword>
<evidence type="ECO:0000256" key="1">
    <source>
        <dbReference type="ARBA" id="ARBA00004651"/>
    </source>
</evidence>
<feature type="transmembrane region" description="Helical" evidence="6">
    <location>
        <begin position="20"/>
        <end position="38"/>
    </location>
</feature>
<dbReference type="RefSeq" id="WP_386805375.1">
    <property type="nucleotide sequence ID" value="NZ_JBHTMU010000035.1"/>
</dbReference>
<organism evidence="7 8">
    <name type="scientific">Litorisediminicola beolgyonensis</name>
    <dbReference type="NCBI Taxonomy" id="1173614"/>
    <lineage>
        <taxon>Bacteria</taxon>
        <taxon>Pseudomonadati</taxon>
        <taxon>Pseudomonadota</taxon>
        <taxon>Alphaproteobacteria</taxon>
        <taxon>Rhodobacterales</taxon>
        <taxon>Paracoccaceae</taxon>
        <taxon>Litorisediminicola</taxon>
    </lineage>
</organism>
<feature type="transmembrane region" description="Helical" evidence="6">
    <location>
        <begin position="232"/>
        <end position="256"/>
    </location>
</feature>
<dbReference type="Pfam" id="PF01943">
    <property type="entry name" value="Polysacc_synt"/>
    <property type="match status" value="1"/>
</dbReference>
<feature type="transmembrane region" description="Helical" evidence="6">
    <location>
        <begin position="309"/>
        <end position="333"/>
    </location>
</feature>
<feature type="transmembrane region" description="Helical" evidence="6">
    <location>
        <begin position="400"/>
        <end position="421"/>
    </location>
</feature>
<feature type="transmembrane region" description="Helical" evidence="6">
    <location>
        <begin position="374"/>
        <end position="394"/>
    </location>
</feature>
<comment type="caution">
    <text evidence="7">The sequence shown here is derived from an EMBL/GenBank/DDBJ whole genome shotgun (WGS) entry which is preliminary data.</text>
</comment>
<evidence type="ECO:0000256" key="2">
    <source>
        <dbReference type="ARBA" id="ARBA00022475"/>
    </source>
</evidence>
<feature type="transmembrane region" description="Helical" evidence="6">
    <location>
        <begin position="89"/>
        <end position="113"/>
    </location>
</feature>
<dbReference type="InterPro" id="IPR002797">
    <property type="entry name" value="Polysacc_synth"/>
</dbReference>